<organism evidence="7 8">
    <name type="scientific">Micractinium conductrix</name>
    <dbReference type="NCBI Taxonomy" id="554055"/>
    <lineage>
        <taxon>Eukaryota</taxon>
        <taxon>Viridiplantae</taxon>
        <taxon>Chlorophyta</taxon>
        <taxon>core chlorophytes</taxon>
        <taxon>Trebouxiophyceae</taxon>
        <taxon>Chlorellales</taxon>
        <taxon>Chlorellaceae</taxon>
        <taxon>Chlorella clade</taxon>
        <taxon>Micractinium</taxon>
    </lineage>
</organism>
<keyword evidence="8" id="KW-1185">Reference proteome</keyword>
<dbReference type="Proteomes" id="UP000239649">
    <property type="component" value="Unassembled WGS sequence"/>
</dbReference>
<dbReference type="SUPFAM" id="SSF50129">
    <property type="entry name" value="GroES-like"/>
    <property type="match status" value="2"/>
</dbReference>
<evidence type="ECO:0000256" key="2">
    <source>
        <dbReference type="ARBA" id="ARBA00023186"/>
    </source>
</evidence>
<dbReference type="Pfam" id="PF00166">
    <property type="entry name" value="Cpn10"/>
    <property type="match status" value="2"/>
</dbReference>
<dbReference type="GO" id="GO:0005739">
    <property type="term" value="C:mitochondrion"/>
    <property type="evidence" value="ECO:0007669"/>
    <property type="project" value="TreeGrafter"/>
</dbReference>
<dbReference type="InterPro" id="IPR020818">
    <property type="entry name" value="Chaperonin_GroES"/>
</dbReference>
<dbReference type="PANTHER" id="PTHR10772:SF63">
    <property type="entry name" value="20 KDA CHAPERONIN, CHLOROPLASTIC"/>
    <property type="match status" value="1"/>
</dbReference>
<dbReference type="PROSITE" id="PS00681">
    <property type="entry name" value="CHAPERONINS_CPN10"/>
    <property type="match status" value="1"/>
</dbReference>
<dbReference type="GO" id="GO:0005524">
    <property type="term" value="F:ATP binding"/>
    <property type="evidence" value="ECO:0007669"/>
    <property type="project" value="InterPro"/>
</dbReference>
<dbReference type="InterPro" id="IPR037124">
    <property type="entry name" value="Chaperonin_GroES_sf"/>
</dbReference>
<dbReference type="InterPro" id="IPR011032">
    <property type="entry name" value="GroES-like_sf"/>
</dbReference>
<dbReference type="HAMAP" id="MF_00580">
    <property type="entry name" value="CH10"/>
    <property type="match status" value="2"/>
</dbReference>
<dbReference type="EMBL" id="LHPF02000017">
    <property type="protein sequence ID" value="PSC70946.1"/>
    <property type="molecule type" value="Genomic_DNA"/>
</dbReference>
<dbReference type="InterPro" id="IPR018369">
    <property type="entry name" value="Chaprnonin_Cpn10_CS"/>
</dbReference>
<dbReference type="GO" id="GO:0009507">
    <property type="term" value="C:chloroplast"/>
    <property type="evidence" value="ECO:0007669"/>
    <property type="project" value="TreeGrafter"/>
</dbReference>
<evidence type="ECO:0000256" key="3">
    <source>
        <dbReference type="ARBA" id="ARBA00031971"/>
    </source>
</evidence>
<evidence type="ECO:0000313" key="7">
    <source>
        <dbReference type="EMBL" id="PSC70946.1"/>
    </source>
</evidence>
<dbReference type="FunFam" id="2.30.33.40:FF:000001">
    <property type="entry name" value="10 kDa chaperonin"/>
    <property type="match status" value="2"/>
</dbReference>
<dbReference type="STRING" id="554055.A0A2P6VA27"/>
<dbReference type="Gene3D" id="2.30.33.40">
    <property type="entry name" value="GroES chaperonin"/>
    <property type="match status" value="2"/>
</dbReference>
<dbReference type="GO" id="GO:0046872">
    <property type="term" value="F:metal ion binding"/>
    <property type="evidence" value="ECO:0007669"/>
    <property type="project" value="TreeGrafter"/>
</dbReference>
<evidence type="ECO:0000256" key="1">
    <source>
        <dbReference type="ARBA" id="ARBA00006975"/>
    </source>
</evidence>
<evidence type="ECO:0000256" key="5">
    <source>
        <dbReference type="ARBA" id="ARBA00079398"/>
    </source>
</evidence>
<dbReference type="GO" id="GO:0044183">
    <property type="term" value="F:protein folding chaperone"/>
    <property type="evidence" value="ECO:0007669"/>
    <property type="project" value="InterPro"/>
</dbReference>
<evidence type="ECO:0000256" key="6">
    <source>
        <dbReference type="RuleBase" id="RU003479"/>
    </source>
</evidence>
<protein>
    <recommendedName>
        <fullName evidence="4">20 kDa chaperonin, chloroplastic</fullName>
    </recommendedName>
    <alternativeName>
        <fullName evidence="3">Chaperonin 10</fullName>
    </alternativeName>
    <alternativeName>
        <fullName evidence="5">Protein Cpn21</fullName>
    </alternativeName>
</protein>
<comment type="similarity">
    <text evidence="1 6">Belongs to the GroES chaperonin family.</text>
</comment>
<dbReference type="GO" id="GO:0051082">
    <property type="term" value="F:unfolded protein binding"/>
    <property type="evidence" value="ECO:0007669"/>
    <property type="project" value="TreeGrafter"/>
</dbReference>
<dbReference type="AlphaFoldDB" id="A0A2P6VA27"/>
<accession>A0A2P6VA27</accession>
<gene>
    <name evidence="7" type="ORF">C2E20_5696</name>
</gene>
<name>A0A2P6VA27_9CHLO</name>
<reference evidence="7 8" key="1">
    <citation type="journal article" date="2018" name="Plant J.">
        <title>Genome sequences of Chlorella sorokiniana UTEX 1602 and Micractinium conductrix SAG 241.80: implications to maltose excretion by a green alga.</title>
        <authorList>
            <person name="Arriola M.B."/>
            <person name="Velmurugan N."/>
            <person name="Zhang Y."/>
            <person name="Plunkett M.H."/>
            <person name="Hondzo H."/>
            <person name="Barney B.M."/>
        </authorList>
    </citation>
    <scope>NUCLEOTIDE SEQUENCE [LARGE SCALE GENOMIC DNA]</scope>
    <source>
        <strain evidence="7 8">SAG 241.80</strain>
    </source>
</reference>
<proteinExistence type="inferred from homology"/>
<comment type="caution">
    <text evidence="7">The sequence shown here is derived from an EMBL/GenBank/DDBJ whole genome shotgun (WGS) entry which is preliminary data.</text>
</comment>
<evidence type="ECO:0000256" key="4">
    <source>
        <dbReference type="ARBA" id="ARBA00073031"/>
    </source>
</evidence>
<dbReference type="OrthoDB" id="184876at2759"/>
<sequence length="225" mass="23482">MSAITCTRAPVAPAAVARLPARRAQRLVVRAATALPAEVKTVSPVGDRVLVKAEEAEAKTVGGILLPSSAQKRPTQGTVSAAGSAKAVKAGDKVVYSKYAGTELEVQGDTLVLLKEDDVIGLLSGGDDISKLQPLQDRVLIEVVEAKASTAGGLLLTEGSKEKPTMGKVVAVGPGREEEDGKSVKPKVEVGATVLYQKYSGTEFEGANDKQYIVVRDMDIMAQLA</sequence>
<dbReference type="PANTHER" id="PTHR10772">
    <property type="entry name" value="10 KDA HEAT SHOCK PROTEIN"/>
    <property type="match status" value="1"/>
</dbReference>
<dbReference type="PRINTS" id="PR00297">
    <property type="entry name" value="CHAPERONIN10"/>
</dbReference>
<dbReference type="CDD" id="cd00320">
    <property type="entry name" value="cpn10"/>
    <property type="match status" value="2"/>
</dbReference>
<keyword evidence="2 6" id="KW-0143">Chaperone</keyword>
<evidence type="ECO:0000313" key="8">
    <source>
        <dbReference type="Proteomes" id="UP000239649"/>
    </source>
</evidence>
<dbReference type="GO" id="GO:0051087">
    <property type="term" value="F:protein-folding chaperone binding"/>
    <property type="evidence" value="ECO:0007669"/>
    <property type="project" value="TreeGrafter"/>
</dbReference>
<dbReference type="SMART" id="SM00883">
    <property type="entry name" value="Cpn10"/>
    <property type="match status" value="2"/>
</dbReference>